<proteinExistence type="predicted"/>
<keyword evidence="5" id="KW-0949">S-adenosyl-L-methionine</keyword>
<dbReference type="PIRSF" id="PIRSF005917">
    <property type="entry name" value="MTase_YraL"/>
    <property type="match status" value="1"/>
</dbReference>
<evidence type="ECO:0000256" key="4">
    <source>
        <dbReference type="ARBA" id="ARBA00022679"/>
    </source>
</evidence>
<evidence type="ECO:0000313" key="8">
    <source>
        <dbReference type="Proteomes" id="UP000312102"/>
    </source>
</evidence>
<dbReference type="InterPro" id="IPR014777">
    <property type="entry name" value="4pyrrole_Mease_sub1"/>
</dbReference>
<feature type="domain" description="Tetrapyrrole methylase" evidence="6">
    <location>
        <begin position="71"/>
        <end position="217"/>
    </location>
</feature>
<dbReference type="InterPro" id="IPR000878">
    <property type="entry name" value="4pyrrol_Mease"/>
</dbReference>
<dbReference type="InterPro" id="IPR008189">
    <property type="entry name" value="rRNA_ssu_MeTfrase_I"/>
</dbReference>
<evidence type="ECO:0000259" key="6">
    <source>
        <dbReference type="Pfam" id="PF00590"/>
    </source>
</evidence>
<dbReference type="Proteomes" id="UP000312102">
    <property type="component" value="Chromosome"/>
</dbReference>
<keyword evidence="2" id="KW-0698">rRNA processing</keyword>
<keyword evidence="4" id="KW-0808">Transferase</keyword>
<dbReference type="KEGG" id="mrk:FIT61_03360"/>
<dbReference type="InterPro" id="IPR035996">
    <property type="entry name" value="4pyrrol_Methylase_sf"/>
</dbReference>
<keyword evidence="3 7" id="KW-0489">Methyltransferase</keyword>
<evidence type="ECO:0000256" key="1">
    <source>
        <dbReference type="ARBA" id="ARBA00022490"/>
    </source>
</evidence>
<dbReference type="Gene3D" id="3.40.1010.10">
    <property type="entry name" value="Cobalt-precorrin-4 Transmethylase, Domain 1"/>
    <property type="match status" value="1"/>
</dbReference>
<sequence>MTDKEKGCLYLIPVPIDQSSKESVLLEKHQKIVEYIDYFVVENEKTARFHLGALNLHKPIHQLHFEVLDKSSTQEEIKDFLAPLFRGSNIGLLSESGSPAVADPGAKMVALAHQNNIKVIPMTGPSSILLALMASGLNGQQFKFHGYLPSEKNERIKKIILIENESRKNNETQIFIETPYRNQHVFNDLIETLKEQTQLCIGLDITSENESIHTKNIRDWKKEIAIDLKNKPCVFLLQS</sequence>
<dbReference type="RefSeq" id="WP_139883256.1">
    <property type="nucleotide sequence ID" value="NZ_CP040986.1"/>
</dbReference>
<dbReference type="GO" id="GO:0008168">
    <property type="term" value="F:methyltransferase activity"/>
    <property type="evidence" value="ECO:0007669"/>
    <property type="project" value="UniProtKB-KW"/>
</dbReference>
<organism evidence="7 8">
    <name type="scientific">Candidatus Methylopumilus rimovensis</name>
    <dbReference type="NCBI Taxonomy" id="2588535"/>
    <lineage>
        <taxon>Bacteria</taxon>
        <taxon>Pseudomonadati</taxon>
        <taxon>Pseudomonadota</taxon>
        <taxon>Betaproteobacteria</taxon>
        <taxon>Nitrosomonadales</taxon>
        <taxon>Methylophilaceae</taxon>
        <taxon>Candidatus Methylopumilus</taxon>
    </lineage>
</organism>
<accession>A0AAE6FSQ5</accession>
<dbReference type="Pfam" id="PF00590">
    <property type="entry name" value="TP_methylase"/>
    <property type="match status" value="1"/>
</dbReference>
<protein>
    <submittedName>
        <fullName evidence="7">SAM-dependent methyltransferase</fullName>
    </submittedName>
</protein>
<dbReference type="EMBL" id="CP040986">
    <property type="protein sequence ID" value="QDD13489.1"/>
    <property type="molecule type" value="Genomic_DNA"/>
</dbReference>
<gene>
    <name evidence="7" type="ORF">FIT61_03360</name>
</gene>
<evidence type="ECO:0000256" key="5">
    <source>
        <dbReference type="ARBA" id="ARBA00022691"/>
    </source>
</evidence>
<evidence type="ECO:0000256" key="3">
    <source>
        <dbReference type="ARBA" id="ARBA00022603"/>
    </source>
</evidence>
<dbReference type="Gene3D" id="3.30.950.10">
    <property type="entry name" value="Methyltransferase, Cobalt-precorrin-4 Transmethylase, Domain 2"/>
    <property type="match status" value="1"/>
</dbReference>
<reference evidence="7 8" key="1">
    <citation type="journal article" date="2019" name="ISME J.">
        <title>Evolution in action: habitat transition from sediment to the pelagial leads to genome streamlining in Methylophilaceae.</title>
        <authorList>
            <person name="Salcher M."/>
            <person name="Schaefle D."/>
            <person name="Kaspar M."/>
            <person name="Neuenschwander S.M."/>
            <person name="Ghai R."/>
        </authorList>
    </citation>
    <scope>NUCLEOTIDE SEQUENCE [LARGE SCALE GENOMIC DNA]</scope>
    <source>
        <strain evidence="7 8">MMS-RI-1</strain>
    </source>
</reference>
<dbReference type="PANTHER" id="PTHR46111:SF2">
    <property type="entry name" value="SAM-DEPENDENT METHYLTRANSFERASE"/>
    <property type="match status" value="1"/>
</dbReference>
<name>A0AAE6FSQ5_9PROT</name>
<keyword evidence="8" id="KW-1185">Reference proteome</keyword>
<keyword evidence="1" id="KW-0963">Cytoplasm</keyword>
<dbReference type="InterPro" id="IPR014776">
    <property type="entry name" value="4pyrrole_Mease_sub2"/>
</dbReference>
<dbReference type="GO" id="GO:0032259">
    <property type="term" value="P:methylation"/>
    <property type="evidence" value="ECO:0007669"/>
    <property type="project" value="UniProtKB-KW"/>
</dbReference>
<evidence type="ECO:0000313" key="7">
    <source>
        <dbReference type="EMBL" id="QDD13489.1"/>
    </source>
</evidence>
<dbReference type="PANTHER" id="PTHR46111">
    <property type="entry name" value="RIBOSOMAL RNA SMALL SUBUNIT METHYLTRANSFERASE I"/>
    <property type="match status" value="1"/>
</dbReference>
<dbReference type="SUPFAM" id="SSF53790">
    <property type="entry name" value="Tetrapyrrole methylase"/>
    <property type="match status" value="1"/>
</dbReference>
<dbReference type="CDD" id="cd11649">
    <property type="entry name" value="RsmI_like"/>
    <property type="match status" value="1"/>
</dbReference>
<evidence type="ECO:0000256" key="2">
    <source>
        <dbReference type="ARBA" id="ARBA00022552"/>
    </source>
</evidence>
<dbReference type="GO" id="GO:0006364">
    <property type="term" value="P:rRNA processing"/>
    <property type="evidence" value="ECO:0007669"/>
    <property type="project" value="UniProtKB-KW"/>
</dbReference>
<dbReference type="AlphaFoldDB" id="A0AAE6FSQ5"/>